<evidence type="ECO:0000256" key="1">
    <source>
        <dbReference type="SAM" id="MobiDB-lite"/>
    </source>
</evidence>
<sequence>MWRNAYNSATVQDFMMHVTLPLRQQPWPVVTGIRCPSAGKAAVRSDREKGGSSHALPATAAARVPGSYPTTTAIKHRHVQQNNETPSN</sequence>
<dbReference type="AlphaFoldDB" id="A0A0E0E374"/>
<dbReference type="Gramene" id="OMERI06G19710.1">
    <property type="protein sequence ID" value="OMERI06G19710.1"/>
    <property type="gene ID" value="OMERI06G19710"/>
</dbReference>
<dbReference type="EnsemblPlants" id="OMERI06G19710.1">
    <property type="protein sequence ID" value="OMERI06G19710.1"/>
    <property type="gene ID" value="OMERI06G19710"/>
</dbReference>
<dbReference type="Proteomes" id="UP000008021">
    <property type="component" value="Chromosome 6"/>
</dbReference>
<accession>A0A0E0E374</accession>
<reference evidence="2" key="1">
    <citation type="submission" date="2015-04" db="UniProtKB">
        <authorList>
            <consortium name="EnsemblPlants"/>
        </authorList>
    </citation>
    <scope>IDENTIFICATION</scope>
</reference>
<reference evidence="2" key="2">
    <citation type="submission" date="2018-05" db="EMBL/GenBank/DDBJ databases">
        <title>OmerRS3 (Oryza meridionalis Reference Sequence Version 3).</title>
        <authorList>
            <person name="Zhang J."/>
            <person name="Kudrna D."/>
            <person name="Lee S."/>
            <person name="Talag J."/>
            <person name="Welchert J."/>
            <person name="Wing R.A."/>
        </authorList>
    </citation>
    <scope>NUCLEOTIDE SEQUENCE [LARGE SCALE GENOMIC DNA]</scope>
    <source>
        <strain evidence="2">cv. OR44</strain>
    </source>
</reference>
<protein>
    <submittedName>
        <fullName evidence="2">Uncharacterized protein</fullName>
    </submittedName>
</protein>
<feature type="region of interest" description="Disordered" evidence="1">
    <location>
        <begin position="43"/>
        <end position="88"/>
    </location>
</feature>
<keyword evidence="3" id="KW-1185">Reference proteome</keyword>
<proteinExistence type="predicted"/>
<organism evidence="2">
    <name type="scientific">Oryza meridionalis</name>
    <dbReference type="NCBI Taxonomy" id="40149"/>
    <lineage>
        <taxon>Eukaryota</taxon>
        <taxon>Viridiplantae</taxon>
        <taxon>Streptophyta</taxon>
        <taxon>Embryophyta</taxon>
        <taxon>Tracheophyta</taxon>
        <taxon>Spermatophyta</taxon>
        <taxon>Magnoliopsida</taxon>
        <taxon>Liliopsida</taxon>
        <taxon>Poales</taxon>
        <taxon>Poaceae</taxon>
        <taxon>BOP clade</taxon>
        <taxon>Oryzoideae</taxon>
        <taxon>Oryzeae</taxon>
        <taxon>Oryzinae</taxon>
        <taxon>Oryza</taxon>
    </lineage>
</organism>
<evidence type="ECO:0000313" key="3">
    <source>
        <dbReference type="Proteomes" id="UP000008021"/>
    </source>
</evidence>
<dbReference type="HOGENOM" id="CLU_2472842_0_0_1"/>
<evidence type="ECO:0000313" key="2">
    <source>
        <dbReference type="EnsemblPlants" id="OMERI06G19710.1"/>
    </source>
</evidence>
<name>A0A0E0E374_9ORYZ</name>